<sequence length="649" mass="73966">MGNTTFLWVWNVPTERCVGNISNPIDLSFFSLIGSPRKTATGQPITLFYVDRLGLYPHIDANQVEHHGGIPQKGNWQAHLARAKVDIDHYIPEDKFGLAVIDWEEWRPTWMRNWRPKDNYRNKSIEFVQSTNPGINITEATEKAKKEFEEAGRKFMEGTLRLGKFLRPKQLWGFYLFPDCYNNKFQDPKYDGQCPKVEKKRNDDLHWLWQESTGLYPSVYLKRDLKSNRQATLYVRYRVVESIRVSKVQDESNPVPIFVYIRLVFTDRVSEYLLEDDLVNTIGEIVALGPSGIIIWDAMSLAQRAAGCPILHRYMRTTLNPYIVNVTLAAKMCSQTLCNEKGVCSRKNESADVYLHLNPSHFDIKLAETGKFKVVGKPRVRDLEYFSEHFKCSCFSKTTCAETSNIKKCSLDGFLSTLGEAVALGVSGAGIWDSTCVAEWTNDLVNTIGETVALGASGMVMWGTLSLSQTMKSCMNLHTYLKTILNPYIINVTLAAKMCGQTLCQGQGICSRKDWNSDVYLHLNPQNFQIRFVKRGKYEISGNPTIDDLQYFAKNFRCSCFANLNCKERVDIESVSAVSVCTLEDICINSLVITNRKDLPDNWDRPYFVNSNQSDIPSTSIMSPCAPRRDVSGYLFILSIYSQHWKYSL</sequence>
<evidence type="ECO:0000256" key="8">
    <source>
        <dbReference type="ARBA" id="ARBA00023136"/>
    </source>
</evidence>
<dbReference type="InterPro" id="IPR001439">
    <property type="entry name" value="Hyaluronidase_PH20/Hyal5"/>
</dbReference>
<gene>
    <name evidence="15" type="ORF">APTSU1_000583300</name>
</gene>
<evidence type="ECO:0000256" key="14">
    <source>
        <dbReference type="RuleBase" id="RU610713"/>
    </source>
</evidence>
<evidence type="ECO:0000256" key="4">
    <source>
        <dbReference type="ARBA" id="ARBA00022475"/>
    </source>
</evidence>
<comment type="similarity">
    <text evidence="3 13 14">Belongs to the glycosyl hydrolase 56 family.</text>
</comment>
<dbReference type="PANTHER" id="PTHR11769">
    <property type="entry name" value="HYALURONIDASE"/>
    <property type="match status" value="1"/>
</dbReference>
<protein>
    <recommendedName>
        <fullName evidence="13 14">Hyaluronidase</fullName>
        <ecNumber evidence="13 14">3.2.1.35</ecNumber>
    </recommendedName>
</protein>
<dbReference type="InterPro" id="IPR017853">
    <property type="entry name" value="GH"/>
</dbReference>
<dbReference type="InterPro" id="IPR013785">
    <property type="entry name" value="Aldolase_TIM"/>
</dbReference>
<dbReference type="PRINTS" id="PR00846">
    <property type="entry name" value="GLHYDRLASE56"/>
</dbReference>
<evidence type="ECO:0000256" key="5">
    <source>
        <dbReference type="ARBA" id="ARBA00022622"/>
    </source>
</evidence>
<evidence type="ECO:0000256" key="3">
    <source>
        <dbReference type="ARBA" id="ARBA00008871"/>
    </source>
</evidence>
<comment type="subcellular location">
    <subcellularLocation>
        <location evidence="2">Cell membrane</location>
        <topology evidence="2">Lipid-anchor</topology>
        <topology evidence="2">GPI-anchor</topology>
    </subcellularLocation>
</comment>
<keyword evidence="6" id="KW-0732">Signal</keyword>
<keyword evidence="11" id="KW-0449">Lipoprotein</keyword>
<evidence type="ECO:0000256" key="10">
    <source>
        <dbReference type="ARBA" id="ARBA00023180"/>
    </source>
</evidence>
<evidence type="ECO:0000256" key="1">
    <source>
        <dbReference type="ARBA" id="ARBA00000251"/>
    </source>
</evidence>
<dbReference type="InterPro" id="IPR018155">
    <property type="entry name" value="Hyaluronidase"/>
</dbReference>
<evidence type="ECO:0000313" key="16">
    <source>
        <dbReference type="Proteomes" id="UP001623349"/>
    </source>
</evidence>
<dbReference type="PIRSF" id="PIRSF500773">
    <property type="entry name" value="Hyaluronidase_PH20_Hyal5"/>
    <property type="match status" value="1"/>
</dbReference>
<dbReference type="EC" id="3.2.1.35" evidence="13 14"/>
<dbReference type="Pfam" id="PF01630">
    <property type="entry name" value="Glyco_hydro_56"/>
    <property type="match status" value="2"/>
</dbReference>
<keyword evidence="8" id="KW-0472">Membrane</keyword>
<keyword evidence="12 13" id="KW-0326">Glycosidase</keyword>
<evidence type="ECO:0000256" key="7">
    <source>
        <dbReference type="ARBA" id="ARBA00022801"/>
    </source>
</evidence>
<evidence type="ECO:0000256" key="13">
    <source>
        <dbReference type="PIRNR" id="PIRNR038193"/>
    </source>
</evidence>
<keyword evidence="7 13" id="KW-0378">Hydrolase</keyword>
<evidence type="ECO:0000256" key="9">
    <source>
        <dbReference type="ARBA" id="ARBA00023157"/>
    </source>
</evidence>
<evidence type="ECO:0000256" key="6">
    <source>
        <dbReference type="ARBA" id="ARBA00022729"/>
    </source>
</evidence>
<proteinExistence type="inferred from homology"/>
<keyword evidence="9" id="KW-1015">Disulfide bond</keyword>
<keyword evidence="10" id="KW-0325">Glycoprotein</keyword>
<evidence type="ECO:0000313" key="15">
    <source>
        <dbReference type="EMBL" id="GAB1290603.1"/>
    </source>
</evidence>
<comment type="caution">
    <text evidence="15">The sequence shown here is derived from an EMBL/GenBank/DDBJ whole genome shotgun (WGS) entry which is preliminary data.</text>
</comment>
<name>A0ABQ0EUK4_APOSI</name>
<dbReference type="Proteomes" id="UP001623349">
    <property type="component" value="Unassembled WGS sequence"/>
</dbReference>
<reference evidence="15 16" key="1">
    <citation type="submission" date="2024-08" db="EMBL/GenBank/DDBJ databases">
        <title>The draft genome of Apodemus speciosus.</title>
        <authorList>
            <person name="Nabeshima K."/>
            <person name="Suzuki S."/>
            <person name="Onuma M."/>
        </authorList>
    </citation>
    <scope>NUCLEOTIDE SEQUENCE [LARGE SCALE GENOMIC DNA]</scope>
    <source>
        <strain evidence="15">IB14-021</strain>
    </source>
</reference>
<dbReference type="EMBL" id="BAAFST010000006">
    <property type="protein sequence ID" value="GAB1290603.1"/>
    <property type="molecule type" value="Genomic_DNA"/>
</dbReference>
<keyword evidence="16" id="KW-1185">Reference proteome</keyword>
<dbReference type="PIRSF" id="PIRSF038193">
    <property type="entry name" value="Hyaluronidase"/>
    <property type="match status" value="1"/>
</dbReference>
<evidence type="ECO:0000256" key="11">
    <source>
        <dbReference type="ARBA" id="ARBA00023288"/>
    </source>
</evidence>
<dbReference type="PANTHER" id="PTHR11769:SF17">
    <property type="entry name" value="HYALURONIDASE PH-20"/>
    <property type="match status" value="1"/>
</dbReference>
<keyword evidence="4" id="KW-1003">Cell membrane</keyword>
<accession>A0ABQ0EUK4</accession>
<comment type="catalytic activity">
    <reaction evidence="1 13 14">
        <text>Random hydrolysis of (1-&gt;4)-linkages between N-acetyl-beta-D-glucosamine and D-glucuronate residues in hyaluronate.</text>
        <dbReference type="EC" id="3.2.1.35"/>
    </reaction>
</comment>
<organism evidence="15 16">
    <name type="scientific">Apodemus speciosus</name>
    <name type="common">Large Japanese field mouse</name>
    <dbReference type="NCBI Taxonomy" id="105296"/>
    <lineage>
        <taxon>Eukaryota</taxon>
        <taxon>Metazoa</taxon>
        <taxon>Chordata</taxon>
        <taxon>Craniata</taxon>
        <taxon>Vertebrata</taxon>
        <taxon>Euteleostomi</taxon>
        <taxon>Mammalia</taxon>
        <taxon>Eutheria</taxon>
        <taxon>Euarchontoglires</taxon>
        <taxon>Glires</taxon>
        <taxon>Rodentia</taxon>
        <taxon>Myomorpha</taxon>
        <taxon>Muroidea</taxon>
        <taxon>Muridae</taxon>
        <taxon>Murinae</taxon>
        <taxon>Apodemus</taxon>
    </lineage>
</organism>
<evidence type="ECO:0000256" key="2">
    <source>
        <dbReference type="ARBA" id="ARBA00004609"/>
    </source>
</evidence>
<dbReference type="Gene3D" id="3.20.20.70">
    <property type="entry name" value="Aldolase class I"/>
    <property type="match status" value="2"/>
</dbReference>
<dbReference type="SUPFAM" id="SSF51445">
    <property type="entry name" value="(Trans)glycosidases"/>
    <property type="match status" value="2"/>
</dbReference>
<evidence type="ECO:0000256" key="12">
    <source>
        <dbReference type="ARBA" id="ARBA00023295"/>
    </source>
</evidence>
<dbReference type="PRINTS" id="PR00848">
    <property type="entry name" value="SPERMPH20"/>
</dbReference>
<keyword evidence="5" id="KW-0336">GPI-anchor</keyword>